<evidence type="ECO:0000256" key="6">
    <source>
        <dbReference type="ARBA" id="ARBA00037066"/>
    </source>
</evidence>
<keyword evidence="3" id="KW-0547">Nucleotide-binding</keyword>
<comment type="similarity">
    <text evidence="1">Belongs to the ABC transporter superfamily.</text>
</comment>
<keyword evidence="4 8" id="KW-0067">ATP-binding</keyword>
<proteinExistence type="inferred from homology"/>
<dbReference type="InterPro" id="IPR017871">
    <property type="entry name" value="ABC_transporter-like_CS"/>
</dbReference>
<dbReference type="RefSeq" id="WP_216957535.1">
    <property type="nucleotide sequence ID" value="NZ_JAHOPB010000001.1"/>
</dbReference>
<dbReference type="PANTHER" id="PTHR42794:SF1">
    <property type="entry name" value="HEMIN IMPORT ATP-BINDING PROTEIN HMUV"/>
    <property type="match status" value="1"/>
</dbReference>
<dbReference type="InterPro" id="IPR003593">
    <property type="entry name" value="AAA+_ATPase"/>
</dbReference>
<dbReference type="PANTHER" id="PTHR42794">
    <property type="entry name" value="HEMIN IMPORT ATP-BINDING PROTEIN HMUV"/>
    <property type="match status" value="1"/>
</dbReference>
<dbReference type="InterPro" id="IPR003439">
    <property type="entry name" value="ABC_transporter-like_ATP-bd"/>
</dbReference>
<keyword evidence="5" id="KW-1278">Translocase</keyword>
<feature type="domain" description="ABC transporter" evidence="7">
    <location>
        <begin position="4"/>
        <end position="240"/>
    </location>
</feature>
<evidence type="ECO:0000259" key="7">
    <source>
        <dbReference type="PROSITE" id="PS50893"/>
    </source>
</evidence>
<comment type="caution">
    <text evidence="8">The sequence shown here is derived from an EMBL/GenBank/DDBJ whole genome shotgun (WGS) entry which is preliminary data.</text>
</comment>
<reference evidence="8 9" key="1">
    <citation type="submission" date="2021-06" db="EMBL/GenBank/DDBJ databases">
        <authorList>
            <person name="Lee D.H."/>
        </authorList>
    </citation>
    <scope>NUCLEOTIDE SEQUENCE [LARGE SCALE GENOMIC DNA]</scope>
    <source>
        <strain evidence="8 9">MMS21-HV4-11</strain>
    </source>
</reference>
<sequence length="259" mass="26928">MSAIAVYGLVSRRGEREVLSGIDLAFAPGKVTAIVGPNGAGKTTLLRLLAGLDAPSAGRVELGSEPLSSLGSATRGQRIAYLAQAASAYWPLRAHDVVALGRLPHGADLSRPAKSADTEAVQRALQRVDGVQFADRSIDALSQGERARMMMARALATEAAVLLADEPVASLDPAYALGAMAILRDEAARGACVIVVLHDLGLAARFADRVIVLANRVVAADGPPVVALAADVIDAAYGVGFRHILVDGVMQPVAWERRG</sequence>
<accession>A0ABS6IFA5</accession>
<protein>
    <submittedName>
        <fullName evidence="8">ABC transporter ATP-binding protein</fullName>
    </submittedName>
</protein>
<evidence type="ECO:0000256" key="3">
    <source>
        <dbReference type="ARBA" id="ARBA00022741"/>
    </source>
</evidence>
<evidence type="ECO:0000256" key="5">
    <source>
        <dbReference type="ARBA" id="ARBA00022967"/>
    </source>
</evidence>
<dbReference type="GO" id="GO:0005524">
    <property type="term" value="F:ATP binding"/>
    <property type="evidence" value="ECO:0007669"/>
    <property type="project" value="UniProtKB-KW"/>
</dbReference>
<dbReference type="PROSITE" id="PS50893">
    <property type="entry name" value="ABC_TRANSPORTER_2"/>
    <property type="match status" value="1"/>
</dbReference>
<keyword evidence="2" id="KW-0813">Transport</keyword>
<keyword evidence="9" id="KW-1185">Reference proteome</keyword>
<gene>
    <name evidence="8" type="ORF">KQ910_05875</name>
</gene>
<name>A0ABS6IFA5_9HYPH</name>
<organism evidence="8 9">
    <name type="scientific">Reyranella humidisoli</name>
    <dbReference type="NCBI Taxonomy" id="2849149"/>
    <lineage>
        <taxon>Bacteria</taxon>
        <taxon>Pseudomonadati</taxon>
        <taxon>Pseudomonadota</taxon>
        <taxon>Alphaproteobacteria</taxon>
        <taxon>Hyphomicrobiales</taxon>
        <taxon>Reyranellaceae</taxon>
        <taxon>Reyranella</taxon>
    </lineage>
</organism>
<evidence type="ECO:0000313" key="8">
    <source>
        <dbReference type="EMBL" id="MBU8873282.1"/>
    </source>
</evidence>
<evidence type="ECO:0000256" key="1">
    <source>
        <dbReference type="ARBA" id="ARBA00005417"/>
    </source>
</evidence>
<evidence type="ECO:0000256" key="2">
    <source>
        <dbReference type="ARBA" id="ARBA00022448"/>
    </source>
</evidence>
<dbReference type="Pfam" id="PF00005">
    <property type="entry name" value="ABC_tran"/>
    <property type="match status" value="1"/>
</dbReference>
<evidence type="ECO:0000313" key="9">
    <source>
        <dbReference type="Proteomes" id="UP000727907"/>
    </source>
</evidence>
<dbReference type="PROSITE" id="PS00211">
    <property type="entry name" value="ABC_TRANSPORTER_1"/>
    <property type="match status" value="1"/>
</dbReference>
<dbReference type="SMART" id="SM00382">
    <property type="entry name" value="AAA"/>
    <property type="match status" value="1"/>
</dbReference>
<comment type="function">
    <text evidence="6">Part of the ABC transporter complex HmuTUV involved in hemin import. Responsible for energy coupling to the transport system.</text>
</comment>
<dbReference type="EMBL" id="JAHOPB010000001">
    <property type="protein sequence ID" value="MBU8873282.1"/>
    <property type="molecule type" value="Genomic_DNA"/>
</dbReference>
<evidence type="ECO:0000256" key="4">
    <source>
        <dbReference type="ARBA" id="ARBA00022840"/>
    </source>
</evidence>
<dbReference type="Proteomes" id="UP000727907">
    <property type="component" value="Unassembled WGS sequence"/>
</dbReference>